<proteinExistence type="predicted"/>
<dbReference type="AlphaFoldDB" id="A0A364RDU0"/>
<dbReference type="Pfam" id="PF13579">
    <property type="entry name" value="Glyco_trans_4_4"/>
    <property type="match status" value="1"/>
</dbReference>
<evidence type="ECO:0000313" key="4">
    <source>
        <dbReference type="EMBL" id="RAU82427.1"/>
    </source>
</evidence>
<reference evidence="4 5" key="1">
    <citation type="submission" date="2018-06" db="EMBL/GenBank/DDBJ databases">
        <authorList>
            <person name="Liu Z.-W."/>
        </authorList>
    </citation>
    <scope>NUCLEOTIDE SEQUENCE [LARGE SCALE GENOMIC DNA]</scope>
    <source>
        <strain evidence="4 5">2b14</strain>
    </source>
</reference>
<sequence length="407" mass="46314">MKILYIHQYFKTPQQPGGTRSYWFAKELIENGHEVVMLTSSPTQENFIEKKTIDGIQVIYVRNYYSNYMGIFERLWAFIKFMLASTWIGLFQKDIDLVYATSTPLSVGVPALILKKLKGIKYIFEVRDLWPEVPIQMGAIKNKWIIRFLRLFEKTIYDNATHVVALSPGMQDGVIAAGTLPDKVTMIPNMSKKDEFFKRPKNAAIAEEFGINLNNFNAVHFGSMGIANGLNYIIDAAEQLKLNKADHINIIFLGIGKTQEELMDRCTEKGLDNVKFLGRHPMETVSEVVNICDASIISFQDIPILYTNSPNKLFDSLSAEMPLIVNSAGWTKDIVEQHACGIYVDPHKPQELAEALVNLSVNPEWVKEMSKNSRKLAEEVYDKTILCKQFVKVIENRNVQKSVEAVY</sequence>
<dbReference type="RefSeq" id="WP_112306019.1">
    <property type="nucleotide sequence ID" value="NZ_QMDV01000003.1"/>
</dbReference>
<name>A0A364RDU0_9BACT</name>
<organism evidence="4 5">
    <name type="scientific">Pontibacter arcticus</name>
    <dbReference type="NCBI Taxonomy" id="2080288"/>
    <lineage>
        <taxon>Bacteria</taxon>
        <taxon>Pseudomonadati</taxon>
        <taxon>Bacteroidota</taxon>
        <taxon>Cytophagia</taxon>
        <taxon>Cytophagales</taxon>
        <taxon>Hymenobacteraceae</taxon>
        <taxon>Pontibacter</taxon>
    </lineage>
</organism>
<evidence type="ECO:0000259" key="3">
    <source>
        <dbReference type="Pfam" id="PF13579"/>
    </source>
</evidence>
<dbReference type="PANTHER" id="PTHR46401:SF2">
    <property type="entry name" value="GLYCOSYLTRANSFERASE WBBK-RELATED"/>
    <property type="match status" value="1"/>
</dbReference>
<dbReference type="Gene3D" id="3.40.50.2000">
    <property type="entry name" value="Glycogen Phosphorylase B"/>
    <property type="match status" value="2"/>
</dbReference>
<dbReference type="OrthoDB" id="9811902at2"/>
<dbReference type="SUPFAM" id="SSF53756">
    <property type="entry name" value="UDP-Glycosyltransferase/glycogen phosphorylase"/>
    <property type="match status" value="1"/>
</dbReference>
<dbReference type="Proteomes" id="UP000251692">
    <property type="component" value="Unassembled WGS sequence"/>
</dbReference>
<protein>
    <submittedName>
        <fullName evidence="4">Glycosyltransferase WbuB</fullName>
    </submittedName>
</protein>
<evidence type="ECO:0000313" key="5">
    <source>
        <dbReference type="Proteomes" id="UP000251692"/>
    </source>
</evidence>
<comment type="caution">
    <text evidence="4">The sequence shown here is derived from an EMBL/GenBank/DDBJ whole genome shotgun (WGS) entry which is preliminary data.</text>
</comment>
<feature type="domain" description="Glycosyl transferase family 1" evidence="2">
    <location>
        <begin position="207"/>
        <end position="375"/>
    </location>
</feature>
<dbReference type="Pfam" id="PF00534">
    <property type="entry name" value="Glycos_transf_1"/>
    <property type="match status" value="1"/>
</dbReference>
<dbReference type="InterPro" id="IPR001296">
    <property type="entry name" value="Glyco_trans_1"/>
</dbReference>
<keyword evidence="1 4" id="KW-0808">Transferase</keyword>
<dbReference type="InterPro" id="IPR028098">
    <property type="entry name" value="Glyco_trans_4-like_N"/>
</dbReference>
<accession>A0A364RDU0</accession>
<evidence type="ECO:0000259" key="2">
    <source>
        <dbReference type="Pfam" id="PF00534"/>
    </source>
</evidence>
<reference evidence="4 5" key="2">
    <citation type="submission" date="2018-07" db="EMBL/GenBank/DDBJ databases">
        <title>Pontibacter sp. 2b14 genomic sequence and assembly.</title>
        <authorList>
            <person name="Du Z.-J."/>
        </authorList>
    </citation>
    <scope>NUCLEOTIDE SEQUENCE [LARGE SCALE GENOMIC DNA]</scope>
    <source>
        <strain evidence="4 5">2b14</strain>
    </source>
</reference>
<dbReference type="PANTHER" id="PTHR46401">
    <property type="entry name" value="GLYCOSYLTRANSFERASE WBBK-RELATED"/>
    <property type="match status" value="1"/>
</dbReference>
<dbReference type="EMBL" id="QMDV01000003">
    <property type="protein sequence ID" value="RAU82427.1"/>
    <property type="molecule type" value="Genomic_DNA"/>
</dbReference>
<gene>
    <name evidence="4" type="ORF">DP923_11625</name>
</gene>
<feature type="domain" description="Glycosyltransferase subfamily 4-like N-terminal" evidence="3">
    <location>
        <begin position="18"/>
        <end position="189"/>
    </location>
</feature>
<dbReference type="GO" id="GO:0016757">
    <property type="term" value="F:glycosyltransferase activity"/>
    <property type="evidence" value="ECO:0007669"/>
    <property type="project" value="InterPro"/>
</dbReference>
<evidence type="ECO:0000256" key="1">
    <source>
        <dbReference type="ARBA" id="ARBA00022679"/>
    </source>
</evidence>
<dbReference type="CDD" id="cd03794">
    <property type="entry name" value="GT4_WbuB-like"/>
    <property type="match status" value="1"/>
</dbReference>
<dbReference type="GO" id="GO:0009103">
    <property type="term" value="P:lipopolysaccharide biosynthetic process"/>
    <property type="evidence" value="ECO:0007669"/>
    <property type="project" value="TreeGrafter"/>
</dbReference>
<keyword evidence="5" id="KW-1185">Reference proteome</keyword>